<comment type="caution">
    <text evidence="1">The sequence shown here is derived from an EMBL/GenBank/DDBJ whole genome shotgun (WGS) entry which is preliminary data.</text>
</comment>
<evidence type="ECO:0000313" key="2">
    <source>
        <dbReference type="Proteomes" id="UP001620597"/>
    </source>
</evidence>
<protein>
    <submittedName>
        <fullName evidence="1">Uncharacterized protein</fullName>
    </submittedName>
</protein>
<sequence length="114" mass="13400">MRSVREFRLLCQDSFQVRALSCPDGLVRLVALHRKGWEALDALLTSVPSVDDQIILDDIFQTLLPSCYQAEAQGWPLDDAFREHFYYYVLFNYNDLIRRRDGLTNDNDLLYKPR</sequence>
<dbReference type="RefSeq" id="WP_416204595.1">
    <property type="nucleotide sequence ID" value="NZ_JBBKTX010000001.1"/>
</dbReference>
<dbReference type="Proteomes" id="UP001620597">
    <property type="component" value="Unassembled WGS sequence"/>
</dbReference>
<dbReference type="EMBL" id="JBBKTX010000001">
    <property type="protein sequence ID" value="MFK4751078.1"/>
    <property type="molecule type" value="Genomic_DNA"/>
</dbReference>
<evidence type="ECO:0000313" key="1">
    <source>
        <dbReference type="EMBL" id="MFK4751078.1"/>
    </source>
</evidence>
<keyword evidence="2" id="KW-1185">Reference proteome</keyword>
<gene>
    <name evidence="1" type="ORF">WG929_01530</name>
</gene>
<organism evidence="1 2">
    <name type="scientific">Oceanobacter antarcticus</name>
    <dbReference type="NCBI Taxonomy" id="3133425"/>
    <lineage>
        <taxon>Bacteria</taxon>
        <taxon>Pseudomonadati</taxon>
        <taxon>Pseudomonadota</taxon>
        <taxon>Gammaproteobacteria</taxon>
        <taxon>Oceanospirillales</taxon>
        <taxon>Oceanospirillaceae</taxon>
        <taxon>Oceanobacter</taxon>
    </lineage>
</organism>
<accession>A0ABW8NDP6</accession>
<reference evidence="1 2" key="1">
    <citation type="submission" date="2024-03" db="EMBL/GenBank/DDBJ databases">
        <title>High-quality draft genome sequence of Oceanobacter sp. wDCs-4.</title>
        <authorList>
            <person name="Dong C."/>
        </authorList>
    </citation>
    <scope>NUCLEOTIDE SEQUENCE [LARGE SCALE GENOMIC DNA]</scope>
    <source>
        <strain evidence="2">wDCs-4</strain>
    </source>
</reference>
<name>A0ABW8NDP6_9GAMM</name>
<proteinExistence type="predicted"/>